<dbReference type="SUPFAM" id="SSF52980">
    <property type="entry name" value="Restriction endonuclease-like"/>
    <property type="match status" value="1"/>
</dbReference>
<protein>
    <recommendedName>
        <fullName evidence="2">PD-(D/E)XK endonuclease-like domain-containing protein</fullName>
    </recommendedName>
</protein>
<evidence type="ECO:0000313" key="1">
    <source>
        <dbReference type="EMBL" id="KKN72107.1"/>
    </source>
</evidence>
<dbReference type="InterPro" id="IPR011604">
    <property type="entry name" value="PDDEXK-like_dom_sf"/>
</dbReference>
<dbReference type="AlphaFoldDB" id="A0A0F9TAV9"/>
<evidence type="ECO:0008006" key="2">
    <source>
        <dbReference type="Google" id="ProtNLM"/>
    </source>
</evidence>
<accession>A0A0F9TAV9</accession>
<gene>
    <name evidence="1" type="ORF">LCGC14_0413930</name>
</gene>
<sequence>MATATKKEGPIRWEVKEGKNVYKISFSEGNHQYRVVLPGEKKSISVPSVTSIIGQLDKPGLVFWAANLTADYCLNQLVNPKTGKIRKVIKDPKEVFELAKRRHSEELEKAANKGKAAHRVLENWLLHGKVPLVKSGINAKYVNTCWQSFTRWQKAVNFKEVLGVEQRVFCVEHHYAGTYDLKCILGETEYVVDYKTSKAVREPEYPMQLAAYAYAEDAWAFTEGKLGIGVLHFDPDTGEFRWHDYTNVMGAHMTLFSTLRKVHTHKKICAEVVKSGAVSYLTEEMLDGE</sequence>
<dbReference type="Gene3D" id="3.90.320.10">
    <property type="match status" value="1"/>
</dbReference>
<organism evidence="1">
    <name type="scientific">marine sediment metagenome</name>
    <dbReference type="NCBI Taxonomy" id="412755"/>
    <lineage>
        <taxon>unclassified sequences</taxon>
        <taxon>metagenomes</taxon>
        <taxon>ecological metagenomes</taxon>
    </lineage>
</organism>
<reference evidence="1" key="1">
    <citation type="journal article" date="2015" name="Nature">
        <title>Complex archaea that bridge the gap between prokaryotes and eukaryotes.</title>
        <authorList>
            <person name="Spang A."/>
            <person name="Saw J.H."/>
            <person name="Jorgensen S.L."/>
            <person name="Zaremba-Niedzwiedzka K."/>
            <person name="Martijn J."/>
            <person name="Lind A.E."/>
            <person name="van Eijk R."/>
            <person name="Schleper C."/>
            <person name="Guy L."/>
            <person name="Ettema T.J."/>
        </authorList>
    </citation>
    <scope>NUCLEOTIDE SEQUENCE</scope>
</reference>
<comment type="caution">
    <text evidence="1">The sequence shown here is derived from an EMBL/GenBank/DDBJ whole genome shotgun (WGS) entry which is preliminary data.</text>
</comment>
<name>A0A0F9TAV9_9ZZZZ</name>
<dbReference type="EMBL" id="LAZR01000369">
    <property type="protein sequence ID" value="KKN72107.1"/>
    <property type="molecule type" value="Genomic_DNA"/>
</dbReference>
<proteinExistence type="predicted"/>
<dbReference type="InterPro" id="IPR011335">
    <property type="entry name" value="Restrct_endonuc-II-like"/>
</dbReference>